<dbReference type="AlphaFoldDB" id="A0A164I475"/>
<reference evidence="3 4" key="1">
    <citation type="submission" date="2016-03" db="EMBL/GenBank/DDBJ databases">
        <title>EvidentialGene: Evidence-directed Construction of Genes on Genomes.</title>
        <authorList>
            <person name="Gilbert D.G."/>
            <person name="Choi J.-H."/>
            <person name="Mockaitis K."/>
            <person name="Colbourne J."/>
            <person name="Pfrender M."/>
        </authorList>
    </citation>
    <scope>NUCLEOTIDE SEQUENCE [LARGE SCALE GENOMIC DNA]</scope>
    <source>
        <strain evidence="3 4">Xinb3</strain>
        <tissue evidence="3">Complete organism</tissue>
    </source>
</reference>
<keyword evidence="4" id="KW-1185">Reference proteome</keyword>
<evidence type="ECO:0000259" key="2">
    <source>
        <dbReference type="PROSITE" id="PS50933"/>
    </source>
</evidence>
<protein>
    <recommendedName>
        <fullName evidence="2">CHRD domain-containing protein</fullName>
    </recommendedName>
</protein>
<gene>
    <name evidence="3" type="ORF">APZ42_002671</name>
</gene>
<dbReference type="PANTHER" id="PTHR46526:SF1">
    <property type="entry name" value="CHORDIN"/>
    <property type="match status" value="1"/>
</dbReference>
<comment type="caution">
    <text evidence="3">The sequence shown here is derived from an EMBL/GenBank/DDBJ whole genome shotgun (WGS) entry which is preliminary data.</text>
</comment>
<feature type="domain" description="CHRD" evidence="2">
    <location>
        <begin position="1"/>
        <end position="43"/>
    </location>
</feature>
<feature type="non-terminal residue" evidence="3">
    <location>
        <position position="126"/>
    </location>
</feature>
<dbReference type="STRING" id="35525.A0A164I475"/>
<dbReference type="GO" id="GO:0036122">
    <property type="term" value="F:BMP binding"/>
    <property type="evidence" value="ECO:0007669"/>
    <property type="project" value="TreeGrafter"/>
</dbReference>
<accession>A0A164I475</accession>
<keyword evidence="1" id="KW-0217">Developmental protein</keyword>
<name>A0A164I475_9CRUS</name>
<dbReference type="GO" id="GO:0030514">
    <property type="term" value="P:negative regulation of BMP signaling pathway"/>
    <property type="evidence" value="ECO:0007669"/>
    <property type="project" value="TreeGrafter"/>
</dbReference>
<evidence type="ECO:0000256" key="1">
    <source>
        <dbReference type="PROSITE-ProRule" id="PRU00230"/>
    </source>
</evidence>
<organism evidence="3 4">
    <name type="scientific">Daphnia magna</name>
    <dbReference type="NCBI Taxonomy" id="35525"/>
    <lineage>
        <taxon>Eukaryota</taxon>
        <taxon>Metazoa</taxon>
        <taxon>Ecdysozoa</taxon>
        <taxon>Arthropoda</taxon>
        <taxon>Crustacea</taxon>
        <taxon>Branchiopoda</taxon>
        <taxon>Diplostraca</taxon>
        <taxon>Cladocera</taxon>
        <taxon>Anomopoda</taxon>
        <taxon>Daphniidae</taxon>
        <taxon>Daphnia</taxon>
    </lineage>
</organism>
<dbReference type="EMBL" id="LRGB01008273">
    <property type="protein sequence ID" value="KZS00862.1"/>
    <property type="molecule type" value="Genomic_DNA"/>
</dbReference>
<dbReference type="PANTHER" id="PTHR46526">
    <property type="entry name" value="CHORDIN"/>
    <property type="match status" value="1"/>
</dbReference>
<dbReference type="Proteomes" id="UP000076858">
    <property type="component" value="Unassembled WGS sequence"/>
</dbReference>
<dbReference type="InterPro" id="IPR010895">
    <property type="entry name" value="CHRD"/>
</dbReference>
<sequence>MCGVWRKVPRVYKQLLREEKLWVALMEDKDGEAITGRVARYKALSTELLSAVLTPSGGSSCPACGGTAAVSMASASNSIHVTVAVSGLSSKGADVETFVVRLETLETGTHPSRVIEELVTVQKPQE</sequence>
<dbReference type="OrthoDB" id="9829321at2759"/>
<evidence type="ECO:0000313" key="4">
    <source>
        <dbReference type="Proteomes" id="UP000076858"/>
    </source>
</evidence>
<proteinExistence type="predicted"/>
<evidence type="ECO:0000313" key="3">
    <source>
        <dbReference type="EMBL" id="KZS00862.1"/>
    </source>
</evidence>
<dbReference type="GO" id="GO:0009953">
    <property type="term" value="P:dorsal/ventral pattern formation"/>
    <property type="evidence" value="ECO:0007669"/>
    <property type="project" value="TreeGrafter"/>
</dbReference>
<dbReference type="PROSITE" id="PS50933">
    <property type="entry name" value="CHRD"/>
    <property type="match status" value="2"/>
</dbReference>
<feature type="domain" description="CHRD" evidence="2">
    <location>
        <begin position="45"/>
        <end position="126"/>
    </location>
</feature>
<dbReference type="GO" id="GO:0005615">
    <property type="term" value="C:extracellular space"/>
    <property type="evidence" value="ECO:0007669"/>
    <property type="project" value="TreeGrafter"/>
</dbReference>
<dbReference type="InterPro" id="IPR052278">
    <property type="entry name" value="Chordin-like_regulators"/>
</dbReference>